<organism evidence="1 2">
    <name type="scientific">Drosophila gunungcola</name>
    <name type="common">fruit fly</name>
    <dbReference type="NCBI Taxonomy" id="103775"/>
    <lineage>
        <taxon>Eukaryota</taxon>
        <taxon>Metazoa</taxon>
        <taxon>Ecdysozoa</taxon>
        <taxon>Arthropoda</taxon>
        <taxon>Hexapoda</taxon>
        <taxon>Insecta</taxon>
        <taxon>Pterygota</taxon>
        <taxon>Neoptera</taxon>
        <taxon>Endopterygota</taxon>
        <taxon>Diptera</taxon>
        <taxon>Brachycera</taxon>
        <taxon>Muscomorpha</taxon>
        <taxon>Ephydroidea</taxon>
        <taxon>Drosophilidae</taxon>
        <taxon>Drosophila</taxon>
        <taxon>Sophophora</taxon>
    </lineage>
</organism>
<name>A0A9P9YRK7_9MUSC</name>
<evidence type="ECO:0000313" key="2">
    <source>
        <dbReference type="Proteomes" id="UP001059596"/>
    </source>
</evidence>
<protein>
    <submittedName>
        <fullName evidence="1">Uncharacterized protein</fullName>
    </submittedName>
</protein>
<dbReference type="EMBL" id="JAMKOV010000002">
    <property type="protein sequence ID" value="KAI8041875.1"/>
    <property type="molecule type" value="Genomic_DNA"/>
</dbReference>
<reference evidence="1" key="1">
    <citation type="journal article" date="2023" name="Genome Biol. Evol.">
        <title>Long-read-based Genome Assembly of Drosophila gunungcola Reveals Fewer Chemosensory Genes in Flower-breeding Species.</title>
        <authorList>
            <person name="Negi A."/>
            <person name="Liao B.Y."/>
            <person name="Yeh S.D."/>
        </authorList>
    </citation>
    <scope>NUCLEOTIDE SEQUENCE</scope>
    <source>
        <strain evidence="1">Sukarami</strain>
    </source>
</reference>
<accession>A0A9P9YRK7</accession>
<comment type="caution">
    <text evidence="1">The sequence shown here is derived from an EMBL/GenBank/DDBJ whole genome shotgun (WGS) entry which is preliminary data.</text>
</comment>
<dbReference type="Proteomes" id="UP001059596">
    <property type="component" value="Unassembled WGS sequence"/>
</dbReference>
<keyword evidence="2" id="KW-1185">Reference proteome</keyword>
<sequence>MSIKLIKIYLSRKAANFKMSQTVPNIQVHPGYPFSATKANE</sequence>
<evidence type="ECO:0000313" key="1">
    <source>
        <dbReference type="EMBL" id="KAI8041875.1"/>
    </source>
</evidence>
<feature type="non-terminal residue" evidence="1">
    <location>
        <position position="1"/>
    </location>
</feature>
<dbReference type="AlphaFoldDB" id="A0A9P9YRK7"/>
<gene>
    <name evidence="1" type="ORF">M5D96_003170</name>
</gene>
<proteinExistence type="predicted"/>